<dbReference type="EMBL" id="JAIWIU010000174">
    <property type="protein sequence ID" value="MCA2018501.1"/>
    <property type="molecule type" value="Genomic_DNA"/>
</dbReference>
<dbReference type="CDD" id="cd00130">
    <property type="entry name" value="PAS"/>
    <property type="match status" value="1"/>
</dbReference>
<dbReference type="InterPro" id="IPR000700">
    <property type="entry name" value="PAS-assoc_C"/>
</dbReference>
<dbReference type="EC" id="2.7.7.65" evidence="1"/>
<evidence type="ECO:0000256" key="3">
    <source>
        <dbReference type="SAM" id="Phobius"/>
    </source>
</evidence>
<protein>
    <recommendedName>
        <fullName evidence="1">diguanylate cyclase</fullName>
        <ecNumber evidence="1">2.7.7.65</ecNumber>
    </recommendedName>
</protein>
<dbReference type="PROSITE" id="PS50887">
    <property type="entry name" value="GGDEF"/>
    <property type="match status" value="1"/>
</dbReference>
<comment type="caution">
    <text evidence="6">The sequence shown here is derived from an EMBL/GenBank/DDBJ whole genome shotgun (WGS) entry which is preliminary data.</text>
</comment>
<dbReference type="InterPro" id="IPR001610">
    <property type="entry name" value="PAC"/>
</dbReference>
<dbReference type="SMART" id="SM00267">
    <property type="entry name" value="GGDEF"/>
    <property type="match status" value="1"/>
</dbReference>
<dbReference type="InterPro" id="IPR035965">
    <property type="entry name" value="PAS-like_dom_sf"/>
</dbReference>
<feature type="domain" description="PAC" evidence="4">
    <location>
        <begin position="403"/>
        <end position="454"/>
    </location>
</feature>
<evidence type="ECO:0000259" key="4">
    <source>
        <dbReference type="PROSITE" id="PS50113"/>
    </source>
</evidence>
<dbReference type="InterPro" id="IPR050469">
    <property type="entry name" value="Diguanylate_Cyclase"/>
</dbReference>
<dbReference type="Pfam" id="PF00990">
    <property type="entry name" value="GGDEF"/>
    <property type="match status" value="1"/>
</dbReference>
<evidence type="ECO:0000256" key="2">
    <source>
        <dbReference type="ARBA" id="ARBA00034247"/>
    </source>
</evidence>
<gene>
    <name evidence="6" type="ORF">LDJ79_20460</name>
</gene>
<organism evidence="6 7">
    <name type="scientific">Vibrio tritonius</name>
    <dbReference type="NCBI Taxonomy" id="1435069"/>
    <lineage>
        <taxon>Bacteria</taxon>
        <taxon>Pseudomonadati</taxon>
        <taxon>Pseudomonadota</taxon>
        <taxon>Gammaproteobacteria</taxon>
        <taxon>Vibrionales</taxon>
        <taxon>Vibrionaceae</taxon>
        <taxon>Vibrio</taxon>
    </lineage>
</organism>
<keyword evidence="7" id="KW-1185">Reference proteome</keyword>
<keyword evidence="3" id="KW-0472">Membrane</keyword>
<dbReference type="CDD" id="cd01949">
    <property type="entry name" value="GGDEF"/>
    <property type="match status" value="1"/>
</dbReference>
<dbReference type="PANTHER" id="PTHR45138:SF9">
    <property type="entry name" value="DIGUANYLATE CYCLASE DGCM-RELATED"/>
    <property type="match status" value="1"/>
</dbReference>
<reference evidence="7" key="1">
    <citation type="submission" date="2023-07" db="EMBL/GenBank/DDBJ databases">
        <title>Molecular identification of indigenous halophilic bacteria isolated from red sea cost, biodegradation of synthetic dyes and assessment of degraded metabolite toxicity.</title>
        <authorList>
            <person name="Chaieb K."/>
            <person name="Altayb H.N."/>
        </authorList>
    </citation>
    <scope>NUCLEOTIDE SEQUENCE [LARGE SCALE GENOMIC DNA]</scope>
    <source>
        <strain evidence="7">K20</strain>
    </source>
</reference>
<dbReference type="SUPFAM" id="SSF55073">
    <property type="entry name" value="Nucleotide cyclase"/>
    <property type="match status" value="1"/>
</dbReference>
<dbReference type="Gene3D" id="3.30.70.270">
    <property type="match status" value="1"/>
</dbReference>
<dbReference type="SMART" id="SM00086">
    <property type="entry name" value="PAC"/>
    <property type="match status" value="1"/>
</dbReference>
<evidence type="ECO:0000313" key="6">
    <source>
        <dbReference type="EMBL" id="MCA2018501.1"/>
    </source>
</evidence>
<dbReference type="Gene3D" id="3.30.450.20">
    <property type="entry name" value="PAS domain"/>
    <property type="match status" value="1"/>
</dbReference>
<keyword evidence="6" id="KW-0808">Transferase</keyword>
<feature type="transmembrane region" description="Helical" evidence="3">
    <location>
        <begin position="6"/>
        <end position="29"/>
    </location>
</feature>
<evidence type="ECO:0000256" key="1">
    <source>
        <dbReference type="ARBA" id="ARBA00012528"/>
    </source>
</evidence>
<dbReference type="Proteomes" id="UP001199044">
    <property type="component" value="Unassembled WGS sequence"/>
</dbReference>
<dbReference type="GO" id="GO:0052621">
    <property type="term" value="F:diguanylate cyclase activity"/>
    <property type="evidence" value="ECO:0007669"/>
    <property type="project" value="UniProtKB-EC"/>
</dbReference>
<evidence type="ECO:0000313" key="7">
    <source>
        <dbReference type="Proteomes" id="UP001199044"/>
    </source>
</evidence>
<evidence type="ECO:0000259" key="5">
    <source>
        <dbReference type="PROSITE" id="PS50887"/>
    </source>
</evidence>
<proteinExistence type="predicted"/>
<keyword evidence="3" id="KW-0812">Transmembrane</keyword>
<dbReference type="InterPro" id="IPR043128">
    <property type="entry name" value="Rev_trsase/Diguanyl_cyclase"/>
</dbReference>
<name>A0ABS7YUD7_9VIBR</name>
<keyword evidence="6" id="KW-0548">Nucleotidyltransferase</keyword>
<dbReference type="InterPro" id="IPR000014">
    <property type="entry name" value="PAS"/>
</dbReference>
<feature type="domain" description="GGDEF" evidence="5">
    <location>
        <begin position="482"/>
        <end position="611"/>
    </location>
</feature>
<keyword evidence="3" id="KW-1133">Transmembrane helix</keyword>
<dbReference type="PANTHER" id="PTHR45138">
    <property type="entry name" value="REGULATORY COMPONENTS OF SENSORY TRANSDUCTION SYSTEM"/>
    <property type="match status" value="1"/>
</dbReference>
<accession>A0ABS7YUD7</accession>
<sequence length="625" mass="71074">MFKERIYWKFITSFFLFAVCILSVSLYLLSRHAESFIQNSIDESTQFQQNRVDMVARYFMEAGTMPVQSVAGSIELHRYFMHHNNDDLLTVSHWMATSVSSSTSQYRAELYDPKGNVLVAYYTNRFNHVRQDTLSVGHSRFEPNSLHWAKGQREYYSPVTSSQDYSFPDHPNNHVMLVLSPVKKAGFGEVIGYVGLFLDMDMLLRVMTTNNALDLFVVDKQGFLIASSTGDNQHNSKSLRFTTAVGLPASISNKQLHDIGWASHSVAAINNNQGITLYSRAAQSFLDERNEEIHDYIIDISLVVLLFSAVFGSLLAISPSRMVSSLKRVSKERNQYLKIMDQYVPVIETDLLGVVTNCNTAFSILSEYPREDLIGQRASILSFGQNTHQSSDMWDTLSRRLSWQGEFHNVTRSGREFWLFSTVIPIYKNGKLTGYMSVSTDKTEKKRLELLAEMDSLTEIYNRAKLDKCLAQEQARSRRYGTFFSVIMLDVDFFKRVNDTYGHLTGDKVLHQLAIMLNNSTRVVDEVGRWGGEEFMIVCPETTLQDAEILAEKVRASVESFTFPEVGRITVSLGVAMYEAPLELERTIAEADFYLYEAKKLGRNRVASRLSKITSLKTVGNVIQK</sequence>
<dbReference type="SUPFAM" id="SSF55785">
    <property type="entry name" value="PYP-like sensor domain (PAS domain)"/>
    <property type="match status" value="1"/>
</dbReference>
<dbReference type="InterPro" id="IPR000160">
    <property type="entry name" value="GGDEF_dom"/>
</dbReference>
<dbReference type="NCBIfam" id="TIGR00229">
    <property type="entry name" value="sensory_box"/>
    <property type="match status" value="1"/>
</dbReference>
<dbReference type="PROSITE" id="PS50113">
    <property type="entry name" value="PAC"/>
    <property type="match status" value="1"/>
</dbReference>
<comment type="catalytic activity">
    <reaction evidence="2">
        <text>2 GTP = 3',3'-c-di-GMP + 2 diphosphate</text>
        <dbReference type="Rhea" id="RHEA:24898"/>
        <dbReference type="ChEBI" id="CHEBI:33019"/>
        <dbReference type="ChEBI" id="CHEBI:37565"/>
        <dbReference type="ChEBI" id="CHEBI:58805"/>
        <dbReference type="EC" id="2.7.7.65"/>
    </reaction>
</comment>
<dbReference type="InterPro" id="IPR029787">
    <property type="entry name" value="Nucleotide_cyclase"/>
</dbReference>
<dbReference type="NCBIfam" id="TIGR00254">
    <property type="entry name" value="GGDEF"/>
    <property type="match status" value="1"/>
</dbReference>
<dbReference type="Pfam" id="PF13426">
    <property type="entry name" value="PAS_9"/>
    <property type="match status" value="1"/>
</dbReference>
<dbReference type="RefSeq" id="WP_225251886.1">
    <property type="nucleotide sequence ID" value="NZ_JAIWIU010000174.1"/>
</dbReference>